<evidence type="ECO:0000313" key="2">
    <source>
        <dbReference type="EMBL" id="GIY73735.1"/>
    </source>
</evidence>
<feature type="region of interest" description="Disordered" evidence="1">
    <location>
        <begin position="1"/>
        <end position="22"/>
    </location>
</feature>
<dbReference type="Proteomes" id="UP001054837">
    <property type="component" value="Unassembled WGS sequence"/>
</dbReference>
<proteinExistence type="predicted"/>
<comment type="caution">
    <text evidence="2">The sequence shown here is derived from an EMBL/GenBank/DDBJ whole genome shotgun (WGS) entry which is preliminary data.</text>
</comment>
<dbReference type="EMBL" id="BPLQ01013634">
    <property type="protein sequence ID" value="GIY73735.1"/>
    <property type="molecule type" value="Genomic_DNA"/>
</dbReference>
<evidence type="ECO:0000313" key="3">
    <source>
        <dbReference type="Proteomes" id="UP001054837"/>
    </source>
</evidence>
<reference evidence="2 3" key="1">
    <citation type="submission" date="2021-06" db="EMBL/GenBank/DDBJ databases">
        <title>Caerostris darwini draft genome.</title>
        <authorList>
            <person name="Kono N."/>
            <person name="Arakawa K."/>
        </authorList>
    </citation>
    <scope>NUCLEOTIDE SEQUENCE [LARGE SCALE GENOMIC DNA]</scope>
</reference>
<feature type="region of interest" description="Disordered" evidence="1">
    <location>
        <begin position="50"/>
        <end position="75"/>
    </location>
</feature>
<name>A0AAV4VTL2_9ARAC</name>
<organism evidence="2 3">
    <name type="scientific">Caerostris darwini</name>
    <dbReference type="NCBI Taxonomy" id="1538125"/>
    <lineage>
        <taxon>Eukaryota</taxon>
        <taxon>Metazoa</taxon>
        <taxon>Ecdysozoa</taxon>
        <taxon>Arthropoda</taxon>
        <taxon>Chelicerata</taxon>
        <taxon>Arachnida</taxon>
        <taxon>Araneae</taxon>
        <taxon>Araneomorphae</taxon>
        <taxon>Entelegynae</taxon>
        <taxon>Araneoidea</taxon>
        <taxon>Araneidae</taxon>
        <taxon>Caerostris</taxon>
    </lineage>
</organism>
<sequence length="102" mass="11687">MFHSKETRNTTPPPPSQNLIRRSTCSTGWSFVRIGEGSIRLYIVAMETSVSGDRGSKERKRVHLPPPPPPTQMFDMMGRKRLLVPVHCNEQRDKDVQRGSWL</sequence>
<accession>A0AAV4VTL2</accession>
<evidence type="ECO:0000256" key="1">
    <source>
        <dbReference type="SAM" id="MobiDB-lite"/>
    </source>
</evidence>
<dbReference type="AlphaFoldDB" id="A0AAV4VTL2"/>
<keyword evidence="3" id="KW-1185">Reference proteome</keyword>
<protein>
    <submittedName>
        <fullName evidence="2">Uncharacterized protein</fullName>
    </submittedName>
</protein>
<gene>
    <name evidence="2" type="ORF">CDAR_464321</name>
</gene>